<protein>
    <submittedName>
        <fullName evidence="2">Uncharacterized protein</fullName>
    </submittedName>
</protein>
<keyword evidence="1" id="KW-0812">Transmembrane</keyword>
<dbReference type="RefSeq" id="WP_173221092.1">
    <property type="nucleotide sequence ID" value="NZ_CP048104.1"/>
</dbReference>
<dbReference type="EMBL" id="CP048104">
    <property type="protein sequence ID" value="QKG83906.1"/>
    <property type="molecule type" value="Genomic_DNA"/>
</dbReference>
<reference evidence="2 3" key="1">
    <citation type="submission" date="2020-01" db="EMBL/GenBank/DDBJ databases">
        <authorList>
            <person name="Gulvik C.A."/>
            <person name="Batra D.G."/>
        </authorList>
    </citation>
    <scope>NUCLEOTIDE SEQUENCE [LARGE SCALE GENOMIC DNA]</scope>
    <source>
        <strain evidence="2 3">W9323</strain>
    </source>
</reference>
<gene>
    <name evidence="2" type="ORF">GXN76_05060</name>
</gene>
<evidence type="ECO:0000256" key="1">
    <source>
        <dbReference type="SAM" id="Phobius"/>
    </source>
</evidence>
<feature type="transmembrane region" description="Helical" evidence="1">
    <location>
        <begin position="160"/>
        <end position="179"/>
    </location>
</feature>
<sequence>MNWIWLGRSVLPREVEQTLNRNFPGANWSIGWPERKKWQGDYYYCFYRKRGTPVVIRRDGKILTHPKSRWHVMAKNNEASTFSVTIRGIAATIVGFILTFSILGLVIAFMQHNPEKEIVSYFHDGAFALSLVYILLQIPLLTVLFRPANWNWLELAKHRWLLGINLSLLLLTSPFMLFAGDYYTSYTKEGIIHSRFAELGDYRIIPWQDMEKVYLTVEWFDEDLNLVLRSQEDNGTRWLWKTDDQEEAQELLTLLQTWELPPEKLQVEHFEGRELFHISEIFGDDIRQYFYKMAGGKE</sequence>
<evidence type="ECO:0000313" key="3">
    <source>
        <dbReference type="Proteomes" id="UP000503088"/>
    </source>
</evidence>
<dbReference type="Proteomes" id="UP000503088">
    <property type="component" value="Chromosome"/>
</dbReference>
<dbReference type="AlphaFoldDB" id="A0A7D4B1V7"/>
<keyword evidence="1" id="KW-0472">Membrane</keyword>
<dbReference type="KEGG" id="kpul:GXN76_05060"/>
<organism evidence="2 3">
    <name type="scientific">Kroppenstedtia pulmonis</name>
    <dbReference type="NCBI Taxonomy" id="1380685"/>
    <lineage>
        <taxon>Bacteria</taxon>
        <taxon>Bacillati</taxon>
        <taxon>Bacillota</taxon>
        <taxon>Bacilli</taxon>
        <taxon>Bacillales</taxon>
        <taxon>Thermoactinomycetaceae</taxon>
        <taxon>Kroppenstedtia</taxon>
    </lineage>
</organism>
<feature type="transmembrane region" description="Helical" evidence="1">
    <location>
        <begin position="121"/>
        <end position="140"/>
    </location>
</feature>
<accession>A0A7D4B1V7</accession>
<proteinExistence type="predicted"/>
<feature type="transmembrane region" description="Helical" evidence="1">
    <location>
        <begin position="89"/>
        <end position="109"/>
    </location>
</feature>
<keyword evidence="3" id="KW-1185">Reference proteome</keyword>
<keyword evidence="1" id="KW-1133">Transmembrane helix</keyword>
<name>A0A7D4B1V7_9BACL</name>
<evidence type="ECO:0000313" key="2">
    <source>
        <dbReference type="EMBL" id="QKG83906.1"/>
    </source>
</evidence>